<evidence type="ECO:0000256" key="5">
    <source>
        <dbReference type="ARBA" id="ARBA00049880"/>
    </source>
</evidence>
<sequence length="165" mass="17938">MSFTKPSALLEDHDTVAFGCGDPAVDGWLRHHAKDHQKERITNTFVILDGTTIAGFYCLATAAAERVAPPSRWRSRRPADPVPLMLVGRLAVDVRYQGRGVGARLLRDATMRALTVRRMVGTPLLGAHAIASAGRAFYRHFGFAPTGMDPHLLLLPLQDAASLPS</sequence>
<evidence type="ECO:0000313" key="8">
    <source>
        <dbReference type="Proteomes" id="UP000198802"/>
    </source>
</evidence>
<dbReference type="AlphaFoldDB" id="A0A0S4QGL8"/>
<dbReference type="PROSITE" id="PS51186">
    <property type="entry name" value="GNAT"/>
    <property type="match status" value="1"/>
</dbReference>
<keyword evidence="1" id="KW-0678">Repressor</keyword>
<proteinExistence type="predicted"/>
<dbReference type="GO" id="GO:0016747">
    <property type="term" value="F:acyltransferase activity, transferring groups other than amino-acyl groups"/>
    <property type="evidence" value="ECO:0007669"/>
    <property type="project" value="InterPro"/>
</dbReference>
<accession>A0A0S4QGL8</accession>
<keyword evidence="4" id="KW-0012">Acyltransferase</keyword>
<comment type="catalytic activity">
    <reaction evidence="5">
        <text>glycyl-tRNA(Gly) + acetyl-CoA = N-acetylglycyl-tRNA(Gly) + CoA + H(+)</text>
        <dbReference type="Rhea" id="RHEA:81867"/>
        <dbReference type="Rhea" id="RHEA-COMP:9683"/>
        <dbReference type="Rhea" id="RHEA-COMP:19766"/>
        <dbReference type="ChEBI" id="CHEBI:15378"/>
        <dbReference type="ChEBI" id="CHEBI:57287"/>
        <dbReference type="ChEBI" id="CHEBI:57288"/>
        <dbReference type="ChEBI" id="CHEBI:78522"/>
        <dbReference type="ChEBI" id="CHEBI:232036"/>
    </reaction>
</comment>
<reference evidence="8" key="1">
    <citation type="submission" date="2015-11" db="EMBL/GenBank/DDBJ databases">
        <authorList>
            <person name="Varghese N."/>
        </authorList>
    </citation>
    <scope>NUCLEOTIDE SEQUENCE [LARGE SCALE GENOMIC DNA]</scope>
    <source>
        <strain evidence="8">DSM 45899</strain>
    </source>
</reference>
<dbReference type="PANTHER" id="PTHR36449">
    <property type="entry name" value="ACETYLTRANSFERASE-RELATED"/>
    <property type="match status" value="1"/>
</dbReference>
<gene>
    <name evidence="7" type="ORF">Ga0074812_101264</name>
</gene>
<evidence type="ECO:0000256" key="4">
    <source>
        <dbReference type="ARBA" id="ARBA00023315"/>
    </source>
</evidence>
<dbReference type="Pfam" id="PF13508">
    <property type="entry name" value="Acetyltransf_7"/>
    <property type="match status" value="1"/>
</dbReference>
<evidence type="ECO:0000313" key="7">
    <source>
        <dbReference type="EMBL" id="CUU53766.1"/>
    </source>
</evidence>
<dbReference type="EMBL" id="FAOZ01000001">
    <property type="protein sequence ID" value="CUU53766.1"/>
    <property type="molecule type" value="Genomic_DNA"/>
</dbReference>
<keyword evidence="3 7" id="KW-0808">Transferase</keyword>
<dbReference type="Gene3D" id="3.40.630.30">
    <property type="match status" value="1"/>
</dbReference>
<dbReference type="SUPFAM" id="SSF55729">
    <property type="entry name" value="Acyl-CoA N-acyltransferases (Nat)"/>
    <property type="match status" value="1"/>
</dbReference>
<keyword evidence="8" id="KW-1185">Reference proteome</keyword>
<dbReference type="Proteomes" id="UP000198802">
    <property type="component" value="Unassembled WGS sequence"/>
</dbReference>
<dbReference type="InterPro" id="IPR016181">
    <property type="entry name" value="Acyl_CoA_acyltransferase"/>
</dbReference>
<evidence type="ECO:0000259" key="6">
    <source>
        <dbReference type="PROSITE" id="PS51186"/>
    </source>
</evidence>
<evidence type="ECO:0000256" key="1">
    <source>
        <dbReference type="ARBA" id="ARBA00022491"/>
    </source>
</evidence>
<dbReference type="InterPro" id="IPR000182">
    <property type="entry name" value="GNAT_dom"/>
</dbReference>
<dbReference type="RefSeq" id="WP_054567020.1">
    <property type="nucleotide sequence ID" value="NZ_FAOZ01000001.1"/>
</dbReference>
<evidence type="ECO:0000256" key="2">
    <source>
        <dbReference type="ARBA" id="ARBA00022649"/>
    </source>
</evidence>
<dbReference type="PANTHER" id="PTHR36449:SF1">
    <property type="entry name" value="ACETYLTRANSFERASE"/>
    <property type="match status" value="1"/>
</dbReference>
<evidence type="ECO:0000256" key="3">
    <source>
        <dbReference type="ARBA" id="ARBA00022679"/>
    </source>
</evidence>
<protein>
    <submittedName>
        <fullName evidence="7">Acetyltransferase (GNAT) domain-containing protein</fullName>
    </submittedName>
</protein>
<organism evidence="7 8">
    <name type="scientific">Parafrankia irregularis</name>
    <dbReference type="NCBI Taxonomy" id="795642"/>
    <lineage>
        <taxon>Bacteria</taxon>
        <taxon>Bacillati</taxon>
        <taxon>Actinomycetota</taxon>
        <taxon>Actinomycetes</taxon>
        <taxon>Frankiales</taxon>
        <taxon>Frankiaceae</taxon>
        <taxon>Parafrankia</taxon>
    </lineage>
</organism>
<feature type="domain" description="N-acetyltransferase" evidence="6">
    <location>
        <begin position="1"/>
        <end position="164"/>
    </location>
</feature>
<name>A0A0S4QGL8_9ACTN</name>
<keyword evidence="2" id="KW-1277">Toxin-antitoxin system</keyword>